<gene>
    <name evidence="2" type="ORF">Tco_0772792</name>
</gene>
<feature type="compositionally biased region" description="Polar residues" evidence="1">
    <location>
        <begin position="190"/>
        <end position="203"/>
    </location>
</feature>
<proteinExistence type="predicted"/>
<feature type="region of interest" description="Disordered" evidence="1">
    <location>
        <begin position="163"/>
        <end position="205"/>
    </location>
</feature>
<reference evidence="2" key="2">
    <citation type="submission" date="2022-01" db="EMBL/GenBank/DDBJ databases">
        <authorList>
            <person name="Yamashiro T."/>
            <person name="Shiraishi A."/>
            <person name="Satake H."/>
            <person name="Nakayama K."/>
        </authorList>
    </citation>
    <scope>NUCLEOTIDE SEQUENCE</scope>
</reference>
<dbReference type="Proteomes" id="UP001151760">
    <property type="component" value="Unassembled WGS sequence"/>
</dbReference>
<organism evidence="2 3">
    <name type="scientific">Tanacetum coccineum</name>
    <dbReference type="NCBI Taxonomy" id="301880"/>
    <lineage>
        <taxon>Eukaryota</taxon>
        <taxon>Viridiplantae</taxon>
        <taxon>Streptophyta</taxon>
        <taxon>Embryophyta</taxon>
        <taxon>Tracheophyta</taxon>
        <taxon>Spermatophyta</taxon>
        <taxon>Magnoliopsida</taxon>
        <taxon>eudicotyledons</taxon>
        <taxon>Gunneridae</taxon>
        <taxon>Pentapetalae</taxon>
        <taxon>asterids</taxon>
        <taxon>campanulids</taxon>
        <taxon>Asterales</taxon>
        <taxon>Asteraceae</taxon>
        <taxon>Asteroideae</taxon>
        <taxon>Anthemideae</taxon>
        <taxon>Anthemidinae</taxon>
        <taxon>Tanacetum</taxon>
    </lineage>
</organism>
<protein>
    <submittedName>
        <fullName evidence="2">Uncharacterized protein</fullName>
    </submittedName>
</protein>
<evidence type="ECO:0000256" key="1">
    <source>
        <dbReference type="SAM" id="MobiDB-lite"/>
    </source>
</evidence>
<evidence type="ECO:0000313" key="2">
    <source>
        <dbReference type="EMBL" id="GJS90156.1"/>
    </source>
</evidence>
<dbReference type="EMBL" id="BQNB010011405">
    <property type="protein sequence ID" value="GJS90156.1"/>
    <property type="molecule type" value="Genomic_DNA"/>
</dbReference>
<name>A0ABQ4ZK90_9ASTR</name>
<feature type="compositionally biased region" description="Low complexity" evidence="1">
    <location>
        <begin position="166"/>
        <end position="179"/>
    </location>
</feature>
<comment type="caution">
    <text evidence="2">The sequence shown here is derived from an EMBL/GenBank/DDBJ whole genome shotgun (WGS) entry which is preliminary data.</text>
</comment>
<accession>A0ABQ4ZK90</accession>
<reference evidence="2" key="1">
    <citation type="journal article" date="2022" name="Int. J. Mol. Sci.">
        <title>Draft Genome of Tanacetum Coccineum: Genomic Comparison of Closely Related Tanacetum-Family Plants.</title>
        <authorList>
            <person name="Yamashiro T."/>
            <person name="Shiraishi A."/>
            <person name="Nakayama K."/>
            <person name="Satake H."/>
        </authorList>
    </citation>
    <scope>NUCLEOTIDE SEQUENCE</scope>
</reference>
<sequence length="264" mass="30386">MIQNEFITLSLARFGQILKIPYNGQAVFTNEWDLPSLAFFQETGGSYHTDLPTLEEIYQFLQFQRVESNRTIKSKTVTLSPNQVLTKEIRQDLKRWEELIHENVFGLGGHRDHLSACLAHILYCILAEQQYNLTYFFVKRIESARATPKAHLPYGIDRGIHKARHSVSSSSTHHYGSSSHQEDDDDNEGTSRASTPSPTTYLNSLPPLNYKKYDIPTFSQQDDDLLFERQTALLNQTQKMHEELRGGFKSFRKALKGVFSKKKK</sequence>
<evidence type="ECO:0000313" key="3">
    <source>
        <dbReference type="Proteomes" id="UP001151760"/>
    </source>
</evidence>
<keyword evidence="3" id="KW-1185">Reference proteome</keyword>